<reference evidence="12 15" key="1">
    <citation type="journal article" date="2017" name="Anaerobe">
        <title>Quantification, isolation and characterization of Bifidobacterium from the vaginal microbiomes of reproductive aged women.</title>
        <authorList>
            <person name="Freitas A.C."/>
            <person name="Hill J.E."/>
        </authorList>
    </citation>
    <scope>NUCLEOTIDE SEQUENCE [LARGE SCALE GENOMIC DNA]</scope>
    <source>
        <strain evidence="12 15">N6D05</strain>
    </source>
</reference>
<dbReference type="Proteomes" id="UP000261186">
    <property type="component" value="Unassembled WGS sequence"/>
</dbReference>
<dbReference type="EMBL" id="NJNR01000071">
    <property type="protein sequence ID" value="RDX04559.1"/>
    <property type="molecule type" value="Genomic_DNA"/>
</dbReference>
<dbReference type="Proteomes" id="UP000481350">
    <property type="component" value="Unassembled WGS sequence"/>
</dbReference>
<evidence type="ECO:0000313" key="25">
    <source>
        <dbReference type="Proteomes" id="UP000491334"/>
    </source>
</evidence>
<dbReference type="Proteomes" id="UP000461165">
    <property type="component" value="Unassembled WGS sequence"/>
</dbReference>
<name>A0A2I1J348_BIFLN</name>
<dbReference type="Proteomes" id="UP000257074">
    <property type="component" value="Unassembled WGS sequence"/>
</dbReference>
<evidence type="ECO:0000313" key="17">
    <source>
        <dbReference type="Proteomes" id="UP000261288"/>
    </source>
</evidence>
<evidence type="ECO:0000313" key="7">
    <source>
        <dbReference type="EMBL" id="KAB7073341.1"/>
    </source>
</evidence>
<evidence type="ECO:0000313" key="6">
    <source>
        <dbReference type="EMBL" id="KAB7056594.1"/>
    </source>
</evidence>
<evidence type="ECO:0000256" key="1">
    <source>
        <dbReference type="SAM" id="MobiDB-lite"/>
    </source>
</evidence>
<feature type="transmembrane region" description="Helical" evidence="2">
    <location>
        <begin position="93"/>
        <end position="111"/>
    </location>
</feature>
<dbReference type="Proteomes" id="UP000466472">
    <property type="component" value="Unassembled WGS sequence"/>
</dbReference>
<dbReference type="EMBL" id="WDVF01000009">
    <property type="protein sequence ID" value="KAB7135483.1"/>
    <property type="molecule type" value="Genomic_DNA"/>
</dbReference>
<sequence>MVCTPRQPGAGANHSHTHGEGAKPLRSFPSLPKGTPMNTPIPVIVDGQAGIFAHSKARVATLNAKAKERLCLMDARIRTLMAEPEEGAATAEYAVVLVAATGFAAVLVAILKSDAIKTLLTNIIKQALKVG</sequence>
<evidence type="ECO:0000313" key="3">
    <source>
        <dbReference type="EMBL" id="KAB6838117.1"/>
    </source>
</evidence>
<dbReference type="Pfam" id="PF14029">
    <property type="entry name" value="DUF4244"/>
    <property type="match status" value="1"/>
</dbReference>
<dbReference type="EMBL" id="WEAY01000009">
    <property type="protein sequence ID" value="KAB6838117.1"/>
    <property type="molecule type" value="Genomic_DNA"/>
</dbReference>
<dbReference type="Proteomes" id="UP000467387">
    <property type="component" value="Unassembled WGS sequence"/>
</dbReference>
<dbReference type="Proteomes" id="UP000432196">
    <property type="component" value="Unassembled WGS sequence"/>
</dbReference>
<evidence type="ECO:0000313" key="10">
    <source>
        <dbReference type="EMBL" id="MZR88287.1"/>
    </source>
</evidence>
<evidence type="ECO:0000313" key="24">
    <source>
        <dbReference type="Proteomes" id="UP000481350"/>
    </source>
</evidence>
<gene>
    <name evidence="12" type="ORF">CE169_10065</name>
    <name evidence="14" type="ORF">DXC63_01925</name>
    <name evidence="13" type="ORF">DXC85_01195</name>
    <name evidence="9" type="ORF">GBC45_06275</name>
    <name evidence="8" type="ORF">GBC97_05835</name>
    <name evidence="7" type="ORF">GBI83_04895</name>
    <name evidence="6" type="ORF">GBI87_08170</name>
    <name evidence="4" type="ORF">GBJ98_04660</name>
    <name evidence="5" type="ORF">GBK06_04015</name>
    <name evidence="3" type="ORF">GBK08_05990</name>
    <name evidence="10" type="ORF">GT999_02970</name>
    <name evidence="11" type="ORF">GUA24_03710</name>
</gene>
<evidence type="ECO:0000313" key="23">
    <source>
        <dbReference type="Proteomes" id="UP000478746"/>
    </source>
</evidence>
<dbReference type="EMBL" id="WDZP01000006">
    <property type="protein sequence ID" value="KAB6919206.1"/>
    <property type="molecule type" value="Genomic_DNA"/>
</dbReference>
<protein>
    <submittedName>
        <fullName evidence="9">DUF4244 domain-containing protein</fullName>
    </submittedName>
</protein>
<dbReference type="EMBL" id="WXDR01000004">
    <property type="protein sequence ID" value="MZU08146.1"/>
    <property type="molecule type" value="Genomic_DNA"/>
</dbReference>
<keyword evidence="2" id="KW-1133">Transmembrane helix</keyword>
<dbReference type="Proteomes" id="UP000638311">
    <property type="component" value="Unassembled WGS sequence"/>
</dbReference>
<dbReference type="Proteomes" id="UP000476628">
    <property type="component" value="Unassembled WGS sequence"/>
</dbReference>
<accession>A0A2I1J348</accession>
<evidence type="ECO:0000313" key="13">
    <source>
        <dbReference type="EMBL" id="RGL05602.1"/>
    </source>
</evidence>
<reference evidence="18 19" key="3">
    <citation type="journal article" date="2019" name="Nat. Med.">
        <title>A library of human gut bacterial isolates paired with longitudinal multiomics data enables mechanistic microbiome research.</title>
        <authorList>
            <person name="Poyet M."/>
            <person name="Groussin M."/>
            <person name="Gibbons S.M."/>
            <person name="Avila-Pacheco J."/>
            <person name="Jiang X."/>
            <person name="Kearney S.M."/>
            <person name="Perrotta A.R."/>
            <person name="Berdy B."/>
            <person name="Zhao S."/>
            <person name="Lieberman T.D."/>
            <person name="Swanson P.K."/>
            <person name="Smith M."/>
            <person name="Roesemann S."/>
            <person name="Alexander J.E."/>
            <person name="Rich S.A."/>
            <person name="Livny J."/>
            <person name="Vlamakis H."/>
            <person name="Clish C."/>
            <person name="Bullock K."/>
            <person name="Deik A."/>
            <person name="Scott J."/>
            <person name="Pierce K.A."/>
            <person name="Xavier R.J."/>
            <person name="Alm E.J."/>
        </authorList>
    </citation>
    <scope>NUCLEOTIDE SEQUENCE [LARGE SCALE GENOMIC DNA]</scope>
    <source>
        <strain evidence="9 22">BIOML-A136</strain>
        <strain evidence="8 19">BIOML-A166</strain>
        <strain evidence="7 18">BIOML-A201</strain>
        <strain evidence="6 21">BIOML-A210</strain>
        <strain evidence="4 24">BIOML-A283</strain>
        <strain evidence="5 25">BIOML-A284</strain>
        <strain evidence="3 23">BIOML-A320</strain>
        <strain evidence="10 20">BIOML-A395</strain>
        <strain evidence="11">BIOML-A409</strain>
    </source>
</reference>
<dbReference type="AlphaFoldDB" id="A0A2I1J348"/>
<keyword evidence="2" id="KW-0472">Membrane</keyword>
<dbReference type="EMBL" id="QSRH01000001">
    <property type="protein sequence ID" value="RGL05602.1"/>
    <property type="molecule type" value="Genomic_DNA"/>
</dbReference>
<dbReference type="EMBL" id="WDUB01000007">
    <property type="protein sequence ID" value="KAB7203364.1"/>
    <property type="molecule type" value="Genomic_DNA"/>
</dbReference>
<evidence type="ECO:0000313" key="9">
    <source>
        <dbReference type="EMBL" id="KAB7203364.1"/>
    </source>
</evidence>
<evidence type="ECO:0000313" key="20">
    <source>
        <dbReference type="Proteomes" id="UP000466472"/>
    </source>
</evidence>
<feature type="region of interest" description="Disordered" evidence="1">
    <location>
        <begin position="1"/>
        <end position="32"/>
    </location>
</feature>
<evidence type="ECO:0000313" key="16">
    <source>
        <dbReference type="Proteomes" id="UP000261186"/>
    </source>
</evidence>
<evidence type="ECO:0000313" key="18">
    <source>
        <dbReference type="Proteomes" id="UP000432196"/>
    </source>
</evidence>
<evidence type="ECO:0000313" key="5">
    <source>
        <dbReference type="EMBL" id="KAB6919206.1"/>
    </source>
</evidence>
<evidence type="ECO:0000313" key="8">
    <source>
        <dbReference type="EMBL" id="KAB7135483.1"/>
    </source>
</evidence>
<evidence type="ECO:0000313" key="12">
    <source>
        <dbReference type="EMBL" id="RDX04559.1"/>
    </source>
</evidence>
<dbReference type="EMBL" id="WDWU01000011">
    <property type="protein sequence ID" value="KAB7056594.1"/>
    <property type="molecule type" value="Genomic_DNA"/>
</dbReference>
<evidence type="ECO:0000256" key="2">
    <source>
        <dbReference type="SAM" id="Phobius"/>
    </source>
</evidence>
<dbReference type="InterPro" id="IPR025338">
    <property type="entry name" value="DUF4244"/>
</dbReference>
<dbReference type="Proteomes" id="UP000261288">
    <property type="component" value="Unassembled WGS sequence"/>
</dbReference>
<evidence type="ECO:0000313" key="11">
    <source>
        <dbReference type="EMBL" id="MZU08146.1"/>
    </source>
</evidence>
<organism evidence="9 22">
    <name type="scientific">Bifidobacterium longum</name>
    <dbReference type="NCBI Taxonomy" id="216816"/>
    <lineage>
        <taxon>Bacteria</taxon>
        <taxon>Bacillati</taxon>
        <taxon>Actinomycetota</taxon>
        <taxon>Actinomycetes</taxon>
        <taxon>Bifidobacteriales</taxon>
        <taxon>Bifidobacteriaceae</taxon>
        <taxon>Bifidobacterium</taxon>
    </lineage>
</organism>
<proteinExistence type="predicted"/>
<dbReference type="EMBL" id="WDZO01000007">
    <property type="protein sequence ID" value="KAB6913328.1"/>
    <property type="molecule type" value="Genomic_DNA"/>
</dbReference>
<evidence type="ECO:0000313" key="14">
    <source>
        <dbReference type="EMBL" id="RGL51880.1"/>
    </source>
</evidence>
<dbReference type="EMBL" id="QSRZ01000002">
    <property type="protein sequence ID" value="RGL51880.1"/>
    <property type="molecule type" value="Genomic_DNA"/>
</dbReference>
<keyword evidence="2" id="KW-0812">Transmembrane</keyword>
<evidence type="ECO:0000313" key="15">
    <source>
        <dbReference type="Proteomes" id="UP000257074"/>
    </source>
</evidence>
<evidence type="ECO:0000313" key="22">
    <source>
        <dbReference type="Proteomes" id="UP000476628"/>
    </source>
</evidence>
<dbReference type="Proteomes" id="UP000491334">
    <property type="component" value="Unassembled WGS sequence"/>
</dbReference>
<comment type="caution">
    <text evidence="9">The sequence shown here is derived from an EMBL/GenBank/DDBJ whole genome shotgun (WGS) entry which is preliminary data.</text>
</comment>
<dbReference type="EMBL" id="WXEF01000004">
    <property type="protein sequence ID" value="MZR88287.1"/>
    <property type="molecule type" value="Genomic_DNA"/>
</dbReference>
<evidence type="ECO:0000313" key="21">
    <source>
        <dbReference type="Proteomes" id="UP000467387"/>
    </source>
</evidence>
<dbReference type="Proteomes" id="UP000478746">
    <property type="component" value="Unassembled WGS sequence"/>
</dbReference>
<evidence type="ECO:0000313" key="4">
    <source>
        <dbReference type="EMBL" id="KAB6913328.1"/>
    </source>
</evidence>
<reference evidence="16 17" key="2">
    <citation type="submission" date="2018-08" db="EMBL/GenBank/DDBJ databases">
        <title>A genome reference for cultivated species of the human gut microbiota.</title>
        <authorList>
            <person name="Zou Y."/>
            <person name="Xue W."/>
            <person name="Luo G."/>
        </authorList>
    </citation>
    <scope>NUCLEOTIDE SEQUENCE [LARGE SCALE GENOMIC DNA]</scope>
    <source>
        <strain evidence="14 17">TF06-45A</strain>
        <strain evidence="13 16">TF08-4AC</strain>
    </source>
</reference>
<dbReference type="EMBL" id="WDWL01000005">
    <property type="protein sequence ID" value="KAB7073341.1"/>
    <property type="molecule type" value="Genomic_DNA"/>
</dbReference>
<evidence type="ECO:0000313" key="19">
    <source>
        <dbReference type="Proteomes" id="UP000461165"/>
    </source>
</evidence>